<dbReference type="InterPro" id="IPR036163">
    <property type="entry name" value="HMA_dom_sf"/>
</dbReference>
<keyword evidence="2" id="KW-0488">Methylation</keyword>
<dbReference type="PANTHER" id="PTHR46195:SF10">
    <property type="entry name" value="HEAVY METAL-ASSOCIATED DOMAIN CONTAINING PROTEIN, EXPRESSED"/>
    <property type="match status" value="1"/>
</dbReference>
<feature type="compositionally biased region" description="Basic and acidic residues" evidence="6">
    <location>
        <begin position="197"/>
        <end position="237"/>
    </location>
</feature>
<dbReference type="EMBL" id="JAUIZM010000003">
    <property type="protein sequence ID" value="KAK1395448.1"/>
    <property type="molecule type" value="Genomic_DNA"/>
</dbReference>
<dbReference type="Proteomes" id="UP001237642">
    <property type="component" value="Unassembled WGS sequence"/>
</dbReference>
<dbReference type="GO" id="GO:0009626">
    <property type="term" value="P:plant-type hypersensitive response"/>
    <property type="evidence" value="ECO:0007669"/>
    <property type="project" value="UniProtKB-KW"/>
</dbReference>
<accession>A0AAD8N5E9</accession>
<comment type="similarity">
    <text evidence="5">Belongs to the HIPP family.</text>
</comment>
<dbReference type="CDD" id="cd00371">
    <property type="entry name" value="HMA"/>
    <property type="match status" value="2"/>
</dbReference>
<sequence>MGEEKKEEEKKEEASSGGGGGEEKKEEEKKEDEPLVLKVEMHCEACAKKVAKSLKGFQGVEEVMADCKGSKVVVKGKAVDPMKVCERIQKKSGRKVEIISPLPKPPEENKGQETKPEEPPKEDKKDEPPPVITLVLKIGMHCEACSQLLQKRIRKIKGVEAVTTDLANDQVTVKGVLDPEKLVTDIYKKTKKQATVVKDEAKKEEEKKEEEKKVEEKKEEKKEEEAKEDEDNKAMEMRRSEYYGPKYYTEYSSAPELFSDENPNACSVM</sequence>
<dbReference type="InterPro" id="IPR006121">
    <property type="entry name" value="HMA_dom"/>
</dbReference>
<feature type="region of interest" description="Disordered" evidence="6">
    <location>
        <begin position="1"/>
        <end position="34"/>
    </location>
</feature>
<evidence type="ECO:0000256" key="4">
    <source>
        <dbReference type="ARBA" id="ARBA00023289"/>
    </source>
</evidence>
<feature type="compositionally biased region" description="Basic and acidic residues" evidence="6">
    <location>
        <begin position="105"/>
        <end position="128"/>
    </location>
</feature>
<keyword evidence="4" id="KW-0636">Prenylation</keyword>
<feature type="region of interest" description="Disordered" evidence="6">
    <location>
        <begin position="95"/>
        <end position="130"/>
    </location>
</feature>
<name>A0AAD8N5E9_9APIA</name>
<feature type="region of interest" description="Disordered" evidence="6">
    <location>
        <begin position="193"/>
        <end position="237"/>
    </location>
</feature>
<dbReference type="InterPro" id="IPR044577">
    <property type="entry name" value="HIPP4/7/8/17/18/19"/>
</dbReference>
<dbReference type="GO" id="GO:0016020">
    <property type="term" value="C:membrane"/>
    <property type="evidence" value="ECO:0007669"/>
    <property type="project" value="UniProtKB-SubCell"/>
</dbReference>
<keyword evidence="4" id="KW-0449">Lipoprotein</keyword>
<dbReference type="SUPFAM" id="SSF55008">
    <property type="entry name" value="HMA, heavy metal-associated domain"/>
    <property type="match status" value="2"/>
</dbReference>
<feature type="domain" description="HMA" evidence="7">
    <location>
        <begin position="131"/>
        <end position="195"/>
    </location>
</feature>
<feature type="domain" description="HMA" evidence="7">
    <location>
        <begin position="32"/>
        <end position="96"/>
    </location>
</feature>
<dbReference type="GO" id="GO:0046872">
    <property type="term" value="F:metal ion binding"/>
    <property type="evidence" value="ECO:0007669"/>
    <property type="project" value="UniProtKB-KW"/>
</dbReference>
<protein>
    <submittedName>
        <fullName evidence="8">Copper-binding family protein</fullName>
    </submittedName>
</protein>
<feature type="compositionally biased region" description="Basic and acidic residues" evidence="6">
    <location>
        <begin position="1"/>
        <end position="14"/>
    </location>
</feature>
<dbReference type="PROSITE" id="PS50846">
    <property type="entry name" value="HMA_2"/>
    <property type="match status" value="2"/>
</dbReference>
<evidence type="ECO:0000256" key="5">
    <source>
        <dbReference type="ARBA" id="ARBA00024045"/>
    </source>
</evidence>
<evidence type="ECO:0000313" key="8">
    <source>
        <dbReference type="EMBL" id="KAK1395448.1"/>
    </source>
</evidence>
<proteinExistence type="inferred from homology"/>
<dbReference type="Pfam" id="PF00403">
    <property type="entry name" value="HMA"/>
    <property type="match status" value="2"/>
</dbReference>
<dbReference type="Gene3D" id="3.30.70.100">
    <property type="match status" value="2"/>
</dbReference>
<comment type="caution">
    <text evidence="8">The sequence shown here is derived from an EMBL/GenBank/DDBJ whole genome shotgun (WGS) entry which is preliminary data.</text>
</comment>
<gene>
    <name evidence="8" type="ORF">POM88_014504</name>
</gene>
<reference evidence="8" key="2">
    <citation type="submission" date="2023-05" db="EMBL/GenBank/DDBJ databases">
        <authorList>
            <person name="Schelkunov M.I."/>
        </authorList>
    </citation>
    <scope>NUCLEOTIDE SEQUENCE</scope>
    <source>
        <strain evidence="8">Hsosn_3</strain>
        <tissue evidence="8">Leaf</tissue>
    </source>
</reference>
<keyword evidence="3" id="KW-0479">Metal-binding</keyword>
<comment type="subcellular location">
    <subcellularLocation>
        <location evidence="1">Membrane</location>
        <topology evidence="1">Peripheral membrane protein</topology>
    </subcellularLocation>
</comment>
<keyword evidence="9" id="KW-1185">Reference proteome</keyword>
<evidence type="ECO:0000256" key="1">
    <source>
        <dbReference type="ARBA" id="ARBA00004170"/>
    </source>
</evidence>
<dbReference type="AlphaFoldDB" id="A0AAD8N5E9"/>
<organism evidence="8 9">
    <name type="scientific">Heracleum sosnowskyi</name>
    <dbReference type="NCBI Taxonomy" id="360622"/>
    <lineage>
        <taxon>Eukaryota</taxon>
        <taxon>Viridiplantae</taxon>
        <taxon>Streptophyta</taxon>
        <taxon>Embryophyta</taxon>
        <taxon>Tracheophyta</taxon>
        <taxon>Spermatophyta</taxon>
        <taxon>Magnoliopsida</taxon>
        <taxon>eudicotyledons</taxon>
        <taxon>Gunneridae</taxon>
        <taxon>Pentapetalae</taxon>
        <taxon>asterids</taxon>
        <taxon>campanulids</taxon>
        <taxon>Apiales</taxon>
        <taxon>Apiaceae</taxon>
        <taxon>Apioideae</taxon>
        <taxon>apioid superclade</taxon>
        <taxon>Tordylieae</taxon>
        <taxon>Tordyliinae</taxon>
        <taxon>Heracleum</taxon>
    </lineage>
</organism>
<evidence type="ECO:0000256" key="6">
    <source>
        <dbReference type="SAM" id="MobiDB-lite"/>
    </source>
</evidence>
<evidence type="ECO:0000313" key="9">
    <source>
        <dbReference type="Proteomes" id="UP001237642"/>
    </source>
</evidence>
<dbReference type="PANTHER" id="PTHR46195">
    <property type="entry name" value="HEAVY METAL-ASSOCIATED ISOPRENYLATED PLANT PROTEIN 7"/>
    <property type="match status" value="1"/>
</dbReference>
<evidence type="ECO:0000256" key="3">
    <source>
        <dbReference type="ARBA" id="ARBA00022723"/>
    </source>
</evidence>
<evidence type="ECO:0000256" key="2">
    <source>
        <dbReference type="ARBA" id="ARBA00022481"/>
    </source>
</evidence>
<feature type="compositionally biased region" description="Basic and acidic residues" evidence="6">
    <location>
        <begin position="21"/>
        <end position="34"/>
    </location>
</feature>
<reference evidence="8" key="1">
    <citation type="submission" date="2023-02" db="EMBL/GenBank/DDBJ databases">
        <title>Genome of toxic invasive species Heracleum sosnowskyi carries increased number of genes despite the absence of recent whole-genome duplications.</title>
        <authorList>
            <person name="Schelkunov M."/>
            <person name="Shtratnikova V."/>
            <person name="Makarenko M."/>
            <person name="Klepikova A."/>
            <person name="Omelchenko D."/>
            <person name="Novikova G."/>
            <person name="Obukhova E."/>
            <person name="Bogdanov V."/>
            <person name="Penin A."/>
            <person name="Logacheva M."/>
        </authorList>
    </citation>
    <scope>NUCLEOTIDE SEQUENCE</scope>
    <source>
        <strain evidence="8">Hsosn_3</strain>
        <tissue evidence="8">Leaf</tissue>
    </source>
</reference>
<evidence type="ECO:0000259" key="7">
    <source>
        <dbReference type="PROSITE" id="PS50846"/>
    </source>
</evidence>